<comment type="cofactor">
    <cofactor evidence="1 12">
        <name>heme</name>
        <dbReference type="ChEBI" id="CHEBI:30413"/>
    </cofactor>
</comment>
<evidence type="ECO:0000256" key="2">
    <source>
        <dbReference type="ARBA" id="ARBA00004167"/>
    </source>
</evidence>
<keyword evidence="16" id="KW-1185">Reference proteome</keyword>
<evidence type="ECO:0000313" key="16">
    <source>
        <dbReference type="Proteomes" id="UP000501690"/>
    </source>
</evidence>
<evidence type="ECO:0000256" key="6">
    <source>
        <dbReference type="ARBA" id="ARBA00022723"/>
    </source>
</evidence>
<keyword evidence="4 12" id="KW-0349">Heme</keyword>
<dbReference type="OrthoDB" id="1470350at2759"/>
<dbReference type="InterPro" id="IPR017972">
    <property type="entry name" value="Cyt_P450_CS"/>
</dbReference>
<feature type="signal peptide" evidence="14">
    <location>
        <begin position="1"/>
        <end position="26"/>
    </location>
</feature>
<evidence type="ECO:0000256" key="8">
    <source>
        <dbReference type="ARBA" id="ARBA00023002"/>
    </source>
</evidence>
<keyword evidence="6 12" id="KW-0479">Metal-binding</keyword>
<evidence type="ECO:0000256" key="11">
    <source>
        <dbReference type="ARBA" id="ARBA00023136"/>
    </source>
</evidence>
<dbReference type="PRINTS" id="PR00385">
    <property type="entry name" value="P450"/>
</dbReference>
<comment type="similarity">
    <text evidence="3 13">Belongs to the cytochrome P450 family.</text>
</comment>
<proteinExistence type="inferred from homology"/>
<dbReference type="PROSITE" id="PS00086">
    <property type="entry name" value="CYTOCHROME_P450"/>
    <property type="match status" value="1"/>
</dbReference>
<feature type="binding site" description="axial binding residue" evidence="12">
    <location>
        <position position="451"/>
    </location>
    <ligand>
        <name>heme</name>
        <dbReference type="ChEBI" id="CHEBI:30413"/>
    </ligand>
    <ligandPart>
        <name>Fe</name>
        <dbReference type="ChEBI" id="CHEBI:18248"/>
    </ligandPart>
</feature>
<dbReference type="PRINTS" id="PR00463">
    <property type="entry name" value="EP450I"/>
</dbReference>
<evidence type="ECO:0000256" key="12">
    <source>
        <dbReference type="PIRSR" id="PIRSR602401-1"/>
    </source>
</evidence>
<dbReference type="Gene3D" id="1.10.630.10">
    <property type="entry name" value="Cytochrome P450"/>
    <property type="match status" value="1"/>
</dbReference>
<evidence type="ECO:0000256" key="5">
    <source>
        <dbReference type="ARBA" id="ARBA00022692"/>
    </source>
</evidence>
<dbReference type="EMBL" id="CP039347">
    <property type="protein sequence ID" value="QCD85503.1"/>
    <property type="molecule type" value="Genomic_DNA"/>
</dbReference>
<dbReference type="FunFam" id="1.10.630.10:FF:000019">
    <property type="entry name" value="Cytochrome P450 family protein"/>
    <property type="match status" value="1"/>
</dbReference>
<keyword evidence="5" id="KW-0812">Transmembrane</keyword>
<comment type="subcellular location">
    <subcellularLocation>
        <location evidence="2">Membrane</location>
        <topology evidence="2">Single-pass membrane protein</topology>
    </subcellularLocation>
</comment>
<evidence type="ECO:0000256" key="9">
    <source>
        <dbReference type="ARBA" id="ARBA00023004"/>
    </source>
</evidence>
<dbReference type="GO" id="GO:0016709">
    <property type="term" value="F:oxidoreductase activity, acting on paired donors, with incorporation or reduction of molecular oxygen, NAD(P)H as one donor, and incorporation of one atom of oxygen"/>
    <property type="evidence" value="ECO:0007669"/>
    <property type="project" value="TreeGrafter"/>
</dbReference>
<name>A0A4D6LAE2_VIGUN</name>
<dbReference type="InterPro" id="IPR036396">
    <property type="entry name" value="Cyt_P450_sf"/>
</dbReference>
<keyword evidence="14" id="KW-0732">Signal</keyword>
<dbReference type="InterPro" id="IPR001128">
    <property type="entry name" value="Cyt_P450"/>
</dbReference>
<dbReference type="CDD" id="cd20655">
    <property type="entry name" value="CYP93"/>
    <property type="match status" value="1"/>
</dbReference>
<dbReference type="Proteomes" id="UP000501690">
    <property type="component" value="Linkage Group LG3"/>
</dbReference>
<gene>
    <name evidence="15" type="ORF">DEO72_LG3g20</name>
</gene>
<accession>A0A4D6LAE2</accession>
<dbReference type="Pfam" id="PF00067">
    <property type="entry name" value="p450"/>
    <property type="match status" value="1"/>
</dbReference>
<evidence type="ECO:0000256" key="10">
    <source>
        <dbReference type="ARBA" id="ARBA00023033"/>
    </source>
</evidence>
<dbReference type="PANTHER" id="PTHR24298">
    <property type="entry name" value="FLAVONOID 3'-MONOOXYGENASE-RELATED"/>
    <property type="match status" value="1"/>
</dbReference>
<dbReference type="GO" id="GO:0020037">
    <property type="term" value="F:heme binding"/>
    <property type="evidence" value="ECO:0007669"/>
    <property type="project" value="InterPro"/>
</dbReference>
<sequence>MIETVLFLFLLLFLFLVLRYTGKTTSDKLHLPPSPPSLPLLGHLHLLSSSLHTSLHTLSAAHGPLLLLRLGPSRRLLVVSSAEVAGHIFKSHDLAFSSRPVFAFAEKLPFGLAGFVTAPYGPYWRFVKKVCVTELLSPRQLEGSKKVRKEEMEGLVKGVLEHAREKGGAIDLGSQLMKLTNNITCRMAMTTCCSEKYEDAEKIRELVKESFELAAKLCFGDVLGPLKQLSFWVYGKKALDVSTRYDELLEKVLKEHEHRRSSRQSGGDEERERDLMDILLDLHHDAHAEFKITRTHIKAFFLDLFIAGTNTSAEATQWTMAELLNHPEAFEKVRKEIELVVSGNGRLVDESDVAKMPYLQAVVKETLRLHPPAPVTTRECRQQCKINGFDVAAKTAVAINLYAIMRDPDSWDNPNEFVPERFLSEEEDEDCSDGKRMKFNFVPFGGGRRGCPGTELAFIFINTAVAAMVQCFDWKIGEDGNGKKVNMQSGSSGLSLSMAHPLMCVPVVHFTPYDA</sequence>
<evidence type="ECO:0000256" key="7">
    <source>
        <dbReference type="ARBA" id="ARBA00022989"/>
    </source>
</evidence>
<dbReference type="InterPro" id="IPR051103">
    <property type="entry name" value="Plant_metabolite_P450s"/>
</dbReference>
<evidence type="ECO:0000313" key="15">
    <source>
        <dbReference type="EMBL" id="QCD85503.1"/>
    </source>
</evidence>
<reference evidence="15 16" key="1">
    <citation type="submission" date="2019-04" db="EMBL/GenBank/DDBJ databases">
        <title>An improved genome assembly and genetic linkage map for asparagus bean, Vigna unguiculata ssp. sesquipedialis.</title>
        <authorList>
            <person name="Xia Q."/>
            <person name="Zhang R."/>
            <person name="Dong Y."/>
        </authorList>
    </citation>
    <scope>NUCLEOTIDE SEQUENCE [LARGE SCALE GENOMIC DNA]</scope>
    <source>
        <tissue evidence="15">Leaf</tissue>
    </source>
</reference>
<keyword evidence="8 13" id="KW-0560">Oxidoreductase</keyword>
<organism evidence="15 16">
    <name type="scientific">Vigna unguiculata</name>
    <name type="common">Cowpea</name>
    <dbReference type="NCBI Taxonomy" id="3917"/>
    <lineage>
        <taxon>Eukaryota</taxon>
        <taxon>Viridiplantae</taxon>
        <taxon>Streptophyta</taxon>
        <taxon>Embryophyta</taxon>
        <taxon>Tracheophyta</taxon>
        <taxon>Spermatophyta</taxon>
        <taxon>Magnoliopsida</taxon>
        <taxon>eudicotyledons</taxon>
        <taxon>Gunneridae</taxon>
        <taxon>Pentapetalae</taxon>
        <taxon>rosids</taxon>
        <taxon>fabids</taxon>
        <taxon>Fabales</taxon>
        <taxon>Fabaceae</taxon>
        <taxon>Papilionoideae</taxon>
        <taxon>50 kb inversion clade</taxon>
        <taxon>NPAAA clade</taxon>
        <taxon>indigoferoid/millettioid clade</taxon>
        <taxon>Phaseoleae</taxon>
        <taxon>Vigna</taxon>
    </lineage>
</organism>
<evidence type="ECO:0000256" key="1">
    <source>
        <dbReference type="ARBA" id="ARBA00001971"/>
    </source>
</evidence>
<keyword evidence="10 13" id="KW-0503">Monooxygenase</keyword>
<dbReference type="InterPro" id="IPR002401">
    <property type="entry name" value="Cyt_P450_E_grp-I"/>
</dbReference>
<dbReference type="GO" id="GO:0016020">
    <property type="term" value="C:membrane"/>
    <property type="evidence" value="ECO:0007669"/>
    <property type="project" value="UniProtKB-SubCell"/>
</dbReference>
<dbReference type="PANTHER" id="PTHR24298:SF59">
    <property type="entry name" value="CYTOCHROME P450, FAMILY 705, SUBFAMILY A, POLYPEPTIDE 25-RELATED"/>
    <property type="match status" value="1"/>
</dbReference>
<keyword evidence="7" id="KW-1133">Transmembrane helix</keyword>
<keyword evidence="11" id="KW-0472">Membrane</keyword>
<dbReference type="SUPFAM" id="SSF48264">
    <property type="entry name" value="Cytochrome P450"/>
    <property type="match status" value="1"/>
</dbReference>
<evidence type="ECO:0000256" key="13">
    <source>
        <dbReference type="RuleBase" id="RU000461"/>
    </source>
</evidence>
<keyword evidence="9 12" id="KW-0408">Iron</keyword>
<evidence type="ECO:0000256" key="3">
    <source>
        <dbReference type="ARBA" id="ARBA00010617"/>
    </source>
</evidence>
<evidence type="ECO:0000256" key="14">
    <source>
        <dbReference type="SAM" id="SignalP"/>
    </source>
</evidence>
<protein>
    <submittedName>
        <fullName evidence="15">Cytochrome P450</fullName>
    </submittedName>
</protein>
<dbReference type="AlphaFoldDB" id="A0A4D6LAE2"/>
<feature type="chain" id="PRO_5020024493" evidence="14">
    <location>
        <begin position="27"/>
        <end position="515"/>
    </location>
</feature>
<dbReference type="GO" id="GO:0005506">
    <property type="term" value="F:iron ion binding"/>
    <property type="evidence" value="ECO:0007669"/>
    <property type="project" value="InterPro"/>
</dbReference>
<evidence type="ECO:0000256" key="4">
    <source>
        <dbReference type="ARBA" id="ARBA00022617"/>
    </source>
</evidence>
<dbReference type="Gramene" id="Vigun11g003300.1.v1.2">
    <property type="protein sequence ID" value="Vigun11g003300.1.v1.2"/>
    <property type="gene ID" value="Vigun11g003300.v1.2"/>
</dbReference>